<sequence>MKRKPHPLTPAFSNLLPPDLLSPSEIPSSRAGHLSHQPASRESLLFYSNITGFYRKGKISPLNLTNPNYPIWVDEEAGQTASKYRDRLNKLDKFWRHLVPAARHGENDTSLPHIQPFVNITSFNHTLAIDKRGTWEWDKIDGWEISIKEREIIERTEDGEIIDRFNKTGNGLQRKEQKQKKHVDPWGDWAWVHDKEQSLTYDLTGVHHLSQGEFTFWGVPEEQLKKARDSIGVIGVGGVDPLEDDGYTQEMLDLYEAELANPSGIPIASPPGGLKMEGVGILDGCGIAFGLHDGEGMRFGVMIHRVQAPESAVSEPTAHNVAPRDTGGPNGDEAENDPSTAPPAAPSFSIMNVLHLEKRKARKSEGSSMEVRRWSEFGKISSSSL</sequence>
<dbReference type="Proteomes" id="UP001241377">
    <property type="component" value="Unassembled WGS sequence"/>
</dbReference>
<evidence type="ECO:0000313" key="1">
    <source>
        <dbReference type="EMBL" id="KAJ9110836.1"/>
    </source>
</evidence>
<name>A0ACC2WIE7_9TREE</name>
<accession>A0ACC2WIE7</accession>
<reference evidence="1" key="1">
    <citation type="submission" date="2023-04" db="EMBL/GenBank/DDBJ databases">
        <title>Draft Genome sequencing of Naganishia species isolated from polar environments using Oxford Nanopore Technology.</title>
        <authorList>
            <person name="Leo P."/>
            <person name="Venkateswaran K."/>
        </authorList>
    </citation>
    <scope>NUCLEOTIDE SEQUENCE</scope>
    <source>
        <strain evidence="1">MNA-CCFEE 5261</strain>
    </source>
</reference>
<keyword evidence="2" id="KW-1185">Reference proteome</keyword>
<proteinExistence type="predicted"/>
<gene>
    <name evidence="1" type="ORF">QFC19_001345</name>
</gene>
<protein>
    <submittedName>
        <fullName evidence="1">Uncharacterized protein</fullName>
    </submittedName>
</protein>
<comment type="caution">
    <text evidence="1">The sequence shown here is derived from an EMBL/GenBank/DDBJ whole genome shotgun (WGS) entry which is preliminary data.</text>
</comment>
<organism evidence="1 2">
    <name type="scientific">Naganishia cerealis</name>
    <dbReference type="NCBI Taxonomy" id="610337"/>
    <lineage>
        <taxon>Eukaryota</taxon>
        <taxon>Fungi</taxon>
        <taxon>Dikarya</taxon>
        <taxon>Basidiomycota</taxon>
        <taxon>Agaricomycotina</taxon>
        <taxon>Tremellomycetes</taxon>
        <taxon>Filobasidiales</taxon>
        <taxon>Filobasidiaceae</taxon>
        <taxon>Naganishia</taxon>
    </lineage>
</organism>
<evidence type="ECO:0000313" key="2">
    <source>
        <dbReference type="Proteomes" id="UP001241377"/>
    </source>
</evidence>
<dbReference type="EMBL" id="JASBWR010000010">
    <property type="protein sequence ID" value="KAJ9110836.1"/>
    <property type="molecule type" value="Genomic_DNA"/>
</dbReference>